<evidence type="ECO:0000256" key="2">
    <source>
        <dbReference type="ARBA" id="ARBA00022705"/>
    </source>
</evidence>
<dbReference type="GO" id="GO:0031390">
    <property type="term" value="C:Ctf18 RFC-like complex"/>
    <property type="evidence" value="ECO:0007669"/>
    <property type="project" value="InterPro"/>
</dbReference>
<dbReference type="RefSeq" id="XP_037219741.1">
    <property type="nucleotide sequence ID" value="XM_037364097.1"/>
</dbReference>
<dbReference type="GO" id="GO:0006260">
    <property type="term" value="P:DNA replication"/>
    <property type="evidence" value="ECO:0007669"/>
    <property type="project" value="UniProtKB-KW"/>
</dbReference>
<dbReference type="EMBL" id="JACAZF010000006">
    <property type="protein sequence ID" value="KAF7301741.1"/>
    <property type="molecule type" value="Genomic_DNA"/>
</dbReference>
<keyword evidence="2" id="KW-0235">DNA replication</keyword>
<comment type="similarity">
    <text evidence="1">Belongs to the DCC1 family.</text>
</comment>
<evidence type="ECO:0000313" key="3">
    <source>
        <dbReference type="EMBL" id="KAF7301741.1"/>
    </source>
</evidence>
<dbReference type="GO" id="GO:0000785">
    <property type="term" value="C:chromatin"/>
    <property type="evidence" value="ECO:0007669"/>
    <property type="project" value="TreeGrafter"/>
</dbReference>
<dbReference type="GO" id="GO:0000775">
    <property type="term" value="C:chromosome, centromeric region"/>
    <property type="evidence" value="ECO:0007669"/>
    <property type="project" value="TreeGrafter"/>
</dbReference>
<dbReference type="GeneID" id="59346613"/>
<proteinExistence type="inferred from homology"/>
<evidence type="ECO:0000256" key="1">
    <source>
        <dbReference type="ARBA" id="ARBA00007017"/>
    </source>
</evidence>
<reference evidence="3" key="1">
    <citation type="submission" date="2020-05" db="EMBL/GenBank/DDBJ databases">
        <title>Mycena genomes resolve the evolution of fungal bioluminescence.</title>
        <authorList>
            <person name="Tsai I.J."/>
        </authorList>
    </citation>
    <scope>NUCLEOTIDE SEQUENCE</scope>
    <source>
        <strain evidence="3">171206Taipei</strain>
    </source>
</reference>
<dbReference type="PANTHER" id="PTHR13395:SF6">
    <property type="entry name" value="SISTER CHROMATID COHESION PROTEIN DCC1"/>
    <property type="match status" value="1"/>
</dbReference>
<dbReference type="GO" id="GO:0034088">
    <property type="term" value="P:maintenance of mitotic sister chromatid cohesion"/>
    <property type="evidence" value="ECO:0007669"/>
    <property type="project" value="TreeGrafter"/>
</dbReference>
<dbReference type="Proteomes" id="UP000636479">
    <property type="component" value="Unassembled WGS sequence"/>
</dbReference>
<accession>A0A8H6W3N1</accession>
<keyword evidence="4" id="KW-1185">Reference proteome</keyword>
<organism evidence="3 4">
    <name type="scientific">Mycena indigotica</name>
    <dbReference type="NCBI Taxonomy" id="2126181"/>
    <lineage>
        <taxon>Eukaryota</taxon>
        <taxon>Fungi</taxon>
        <taxon>Dikarya</taxon>
        <taxon>Basidiomycota</taxon>
        <taxon>Agaricomycotina</taxon>
        <taxon>Agaricomycetes</taxon>
        <taxon>Agaricomycetidae</taxon>
        <taxon>Agaricales</taxon>
        <taxon>Marasmiineae</taxon>
        <taxon>Mycenaceae</taxon>
        <taxon>Mycena</taxon>
    </lineage>
</organism>
<protein>
    <submittedName>
        <fullName evidence="3">Glutamine synthetase</fullName>
    </submittedName>
</protein>
<dbReference type="Pfam" id="PF09724">
    <property type="entry name" value="Dcc1"/>
    <property type="match status" value="1"/>
</dbReference>
<dbReference type="OrthoDB" id="276989at2759"/>
<comment type="caution">
    <text evidence="3">The sequence shown here is derived from an EMBL/GenBank/DDBJ whole genome shotgun (WGS) entry which is preliminary data.</text>
</comment>
<sequence length="350" mass="38643">MPEFDLAFSASLTEETGHFKLLELPTEICALVENSLTPLRFSVKGQSSEDAVLCTPDDKTYTIRSVVLSNNILVVTSDPENDAAVVVRDQLTEILELTPTLPKLEKLTALLRGRDLDDVADNADGEPEPGISYEDAKSLIQASDGELASTLRKRRILDIRGKLRPIAPSYLTTILETILNHIVAQGLKPEAVPASELSATLADENEISVAVSMQVMTWFGNLNDGVWVLDVPAVHEPLTREELLRRWKLAVGDTFEASVALDLLSGNYLETASTGLFSADTLTYFPSSALPVEPASRFADLFLTRQRWRAEDISPFLSDIALNNKERDKLLLKYTRTTTDSGGQVYYTKR</sequence>
<dbReference type="AlphaFoldDB" id="A0A8H6W3N1"/>
<dbReference type="PANTHER" id="PTHR13395">
    <property type="entry name" value="SISTER CHROMATID COHESION PROTEIN DCC1-RELATED"/>
    <property type="match status" value="1"/>
</dbReference>
<name>A0A8H6W3N1_9AGAR</name>
<evidence type="ECO:0000313" key="4">
    <source>
        <dbReference type="Proteomes" id="UP000636479"/>
    </source>
</evidence>
<dbReference type="InterPro" id="IPR019128">
    <property type="entry name" value="Dcc1"/>
</dbReference>
<gene>
    <name evidence="3" type="ORF">MIND_00739700</name>
</gene>